<gene>
    <name evidence="2" type="ORF">CRM22_011171</name>
</gene>
<comment type="caution">
    <text evidence="2">The sequence shown here is derived from an EMBL/GenBank/DDBJ whole genome shotgun (WGS) entry which is preliminary data.</text>
</comment>
<proteinExistence type="predicted"/>
<dbReference type="Proteomes" id="UP000308267">
    <property type="component" value="Unassembled WGS sequence"/>
</dbReference>
<evidence type="ECO:0000256" key="1">
    <source>
        <dbReference type="SAM" id="Phobius"/>
    </source>
</evidence>
<dbReference type="PANTHER" id="PTHR20765:SF1">
    <property type="entry name" value="EQUILIBRATIVE NUCLEOBASE TRANSPORTER 1"/>
    <property type="match status" value="1"/>
</dbReference>
<feature type="transmembrane region" description="Helical" evidence="1">
    <location>
        <begin position="319"/>
        <end position="345"/>
    </location>
</feature>
<feature type="transmembrane region" description="Helical" evidence="1">
    <location>
        <begin position="205"/>
        <end position="224"/>
    </location>
</feature>
<dbReference type="PANTHER" id="PTHR20765">
    <property type="entry name" value="SOLUTE CARRIER FAMILY 43 MEMBER 3-RELATED"/>
    <property type="match status" value="1"/>
</dbReference>
<keyword evidence="1" id="KW-1133">Transmembrane helix</keyword>
<feature type="transmembrane region" description="Helical" evidence="1">
    <location>
        <begin position="85"/>
        <end position="108"/>
    </location>
</feature>
<feature type="transmembrane region" description="Helical" evidence="1">
    <location>
        <begin position="37"/>
        <end position="65"/>
    </location>
</feature>
<dbReference type="EMBL" id="SJOL01012441">
    <property type="protein sequence ID" value="TGZ45653.1"/>
    <property type="molecule type" value="Genomic_DNA"/>
</dbReference>
<keyword evidence="1" id="KW-0812">Transmembrane</keyword>
<reference evidence="2 3" key="1">
    <citation type="journal article" date="2019" name="BMC Genomics">
        <title>New insights from Opisthorchis felineus genome: update on genomics of the epidemiologically important liver flukes.</title>
        <authorList>
            <person name="Ershov N.I."/>
            <person name="Mordvinov V.A."/>
            <person name="Prokhortchouk E.B."/>
            <person name="Pakharukova M.Y."/>
            <person name="Gunbin K.V."/>
            <person name="Ustyantsev K."/>
            <person name="Genaev M.A."/>
            <person name="Blinov A.G."/>
            <person name="Mazur A."/>
            <person name="Boulygina E."/>
            <person name="Tsygankova S."/>
            <person name="Khrameeva E."/>
            <person name="Chekanov N."/>
            <person name="Fan G."/>
            <person name="Xiao A."/>
            <person name="Zhang H."/>
            <person name="Xu X."/>
            <person name="Yang H."/>
            <person name="Solovyev V."/>
            <person name="Lee S.M."/>
            <person name="Liu X."/>
            <person name="Afonnikov D.A."/>
            <person name="Skryabin K.G."/>
        </authorList>
    </citation>
    <scope>NUCLEOTIDE SEQUENCE [LARGE SCALE GENOMIC DNA]</scope>
    <source>
        <strain evidence="2">AK-0245</strain>
        <tissue evidence="2">Whole organism</tissue>
    </source>
</reference>
<keyword evidence="3" id="KW-1185">Reference proteome</keyword>
<organism evidence="2 3">
    <name type="scientific">Opisthorchis felineus</name>
    <dbReference type="NCBI Taxonomy" id="147828"/>
    <lineage>
        <taxon>Eukaryota</taxon>
        <taxon>Metazoa</taxon>
        <taxon>Spiralia</taxon>
        <taxon>Lophotrochozoa</taxon>
        <taxon>Platyhelminthes</taxon>
        <taxon>Trematoda</taxon>
        <taxon>Digenea</taxon>
        <taxon>Opisthorchiida</taxon>
        <taxon>Opisthorchiata</taxon>
        <taxon>Opisthorchiidae</taxon>
        <taxon>Opisthorchis</taxon>
    </lineage>
</organism>
<keyword evidence="1" id="KW-0472">Membrane</keyword>
<accession>A0A4S2K8P4</accession>
<feature type="transmembrane region" description="Helical" evidence="1">
    <location>
        <begin position="431"/>
        <end position="453"/>
    </location>
</feature>
<dbReference type="SUPFAM" id="SSF103473">
    <property type="entry name" value="MFS general substrate transporter"/>
    <property type="match status" value="1"/>
</dbReference>
<protein>
    <recommendedName>
        <fullName evidence="4">Major facilitator superfamily (MFS) profile domain-containing protein</fullName>
    </recommendedName>
</protein>
<feature type="transmembrane region" description="Helical" evidence="1">
    <location>
        <begin position="459"/>
        <end position="481"/>
    </location>
</feature>
<dbReference type="GO" id="GO:0022857">
    <property type="term" value="F:transmembrane transporter activity"/>
    <property type="evidence" value="ECO:0007669"/>
    <property type="project" value="InterPro"/>
</dbReference>
<feature type="transmembrane region" description="Helical" evidence="1">
    <location>
        <begin position="115"/>
        <end position="134"/>
    </location>
</feature>
<dbReference type="InterPro" id="IPR011701">
    <property type="entry name" value="MFS"/>
</dbReference>
<feature type="transmembrane region" description="Helical" evidence="1">
    <location>
        <begin position="140"/>
        <end position="161"/>
    </location>
</feature>
<dbReference type="STRING" id="147828.A0A4S2K8P4"/>
<dbReference type="InterPro" id="IPR027197">
    <property type="entry name" value="SLC43A3"/>
</dbReference>
<sequence length="484" mass="54220">MVWCHRRDVVGNSTCSETVTLFSQRLDRLWGGRKRRWISLLATLLETFFFSTFFSGFNALIQPYIEIGTFGELCDETDCTRAEQMFGYAYITGLCFQMCSAPLSGILMDQIGLRITKLFGVAIYFIGCLMFAFVSAGTSYLIFPAMIFGAVGAYASVLCNLHIASVFPVWRGMIISGLNGAYESSSVFAFVIAKTSPAFALRDSFILLGCFAFVAGCLVSTFILTQRTTDMQKLAKSTTSDTSTPEFADEQEDSVYNREVEHLIQCYYPDKKSCFLSEAYTMAYFYFLPGVLRFSLYFSQLDQQLLYSFTHEHEVVNKLLLASSYTSMSAILLSPFTGLVIDYSRKVAKQKLESKLAVGDLKPRRIYWYHMCSLAPTLFLLATLSFYISCTLYITGQQWVYYTQFVAIVFMGSILPSVTNTFIMTAFPLKYFGTLMGVLSLIGGIFSLVQFGLIQLPIAIGNGFMVVSSVIMFIPPIFLFIGAN</sequence>
<feature type="transmembrane region" description="Helical" evidence="1">
    <location>
        <begin position="366"/>
        <end position="387"/>
    </location>
</feature>
<evidence type="ECO:0000313" key="3">
    <source>
        <dbReference type="Proteomes" id="UP000308267"/>
    </source>
</evidence>
<evidence type="ECO:0000313" key="2">
    <source>
        <dbReference type="EMBL" id="TGZ45653.1"/>
    </source>
</evidence>
<evidence type="ECO:0008006" key="4">
    <source>
        <dbReference type="Google" id="ProtNLM"/>
    </source>
</evidence>
<dbReference type="OrthoDB" id="330047at2759"/>
<dbReference type="InterPro" id="IPR036259">
    <property type="entry name" value="MFS_trans_sf"/>
</dbReference>
<feature type="transmembrane region" description="Helical" evidence="1">
    <location>
        <begin position="279"/>
        <end position="299"/>
    </location>
</feature>
<dbReference type="Gene3D" id="1.20.1250.20">
    <property type="entry name" value="MFS general substrate transporter like domains"/>
    <property type="match status" value="1"/>
</dbReference>
<feature type="transmembrane region" description="Helical" evidence="1">
    <location>
        <begin position="399"/>
        <end position="419"/>
    </location>
</feature>
<dbReference type="AlphaFoldDB" id="A0A4S2K8P4"/>
<dbReference type="Pfam" id="PF07690">
    <property type="entry name" value="MFS_1"/>
    <property type="match status" value="1"/>
</dbReference>
<name>A0A4S2K8P4_OPIFE</name>